<accession>A0A6A6QXB2</accession>
<feature type="region of interest" description="Disordered" evidence="1">
    <location>
        <begin position="440"/>
        <end position="509"/>
    </location>
</feature>
<feature type="compositionally biased region" description="Basic residues" evidence="1">
    <location>
        <begin position="450"/>
        <end position="461"/>
    </location>
</feature>
<evidence type="ECO:0000313" key="2">
    <source>
        <dbReference type="EMBL" id="KAF2496849.1"/>
    </source>
</evidence>
<evidence type="ECO:0000313" key="3">
    <source>
        <dbReference type="Proteomes" id="UP000799750"/>
    </source>
</evidence>
<feature type="region of interest" description="Disordered" evidence="1">
    <location>
        <begin position="260"/>
        <end position="322"/>
    </location>
</feature>
<evidence type="ECO:0000256" key="1">
    <source>
        <dbReference type="SAM" id="MobiDB-lite"/>
    </source>
</evidence>
<protein>
    <submittedName>
        <fullName evidence="2">Uncharacterized protein</fullName>
    </submittedName>
</protein>
<dbReference type="OrthoDB" id="3786709at2759"/>
<organism evidence="2 3">
    <name type="scientific">Lophium mytilinum</name>
    <dbReference type="NCBI Taxonomy" id="390894"/>
    <lineage>
        <taxon>Eukaryota</taxon>
        <taxon>Fungi</taxon>
        <taxon>Dikarya</taxon>
        <taxon>Ascomycota</taxon>
        <taxon>Pezizomycotina</taxon>
        <taxon>Dothideomycetes</taxon>
        <taxon>Pleosporomycetidae</taxon>
        <taxon>Mytilinidiales</taxon>
        <taxon>Mytilinidiaceae</taxon>
        <taxon>Lophium</taxon>
    </lineage>
</organism>
<proteinExistence type="predicted"/>
<keyword evidence="3" id="KW-1185">Reference proteome</keyword>
<feature type="compositionally biased region" description="Polar residues" evidence="1">
    <location>
        <begin position="275"/>
        <end position="284"/>
    </location>
</feature>
<dbReference type="Proteomes" id="UP000799750">
    <property type="component" value="Unassembled WGS sequence"/>
</dbReference>
<dbReference type="EMBL" id="MU004187">
    <property type="protein sequence ID" value="KAF2496849.1"/>
    <property type="molecule type" value="Genomic_DNA"/>
</dbReference>
<feature type="compositionally biased region" description="Polar residues" evidence="1">
    <location>
        <begin position="291"/>
        <end position="302"/>
    </location>
</feature>
<feature type="compositionally biased region" description="Basic and acidic residues" evidence="1">
    <location>
        <begin position="490"/>
        <end position="500"/>
    </location>
</feature>
<dbReference type="AlphaFoldDB" id="A0A6A6QXB2"/>
<sequence>MPDTWGSSPPWGVPRQPTGDFWPSDRLQGVLNDVFGASHDYLQTVEGRNIVAPMTSGQEVFGDILSDFQFEGANNVDTLGAFRTYRCGASPAQETPNSDAFSSVSGLASSNEQFFTSNYINIVAVQQIQYPQSYEWPIGQRQSTSIYDPSPLPIKATHPLMPRQRFNKGGEIDLYKDLALNEHGLHFKTGKECYDIFENNPVWKPAPEYLPTDDERAPYVVLLRDAIISLPSASTKGTDEAQEAGDTSEQAEHERLLTQAGDGSEGALQMRSEDATQTGNSPANNKACEATLQQAHKSTTKQGARKQAKSANAAGPAGGLGRWGPEATYYEPLAIEIAAQVMMDKLLRLHTIGWTRPPLDPKQRDIDNLYEPELNFHDRLTAVENVLKSNKNMCKFLLDLDDLKMDKLVAGPNKYLKRSAVNKKINVDRQTCLVKGREVVAEEDESQHRDNKKAKKTKRKAVSISGGDETQTAGSELGLGPTRKVKKPRPTKEKAQESSRAEANSTLDDDTHFAQDNTALAAGFPTASSGSHMAFATAPQGPHEDVLSHPYGDSLITSTATGSGMPITTSMTGAKEWDYQGGELDTTGDDHTLGDLGQFLPNTWSDFSFL</sequence>
<name>A0A6A6QXB2_9PEZI</name>
<reference evidence="2" key="1">
    <citation type="journal article" date="2020" name="Stud. Mycol.">
        <title>101 Dothideomycetes genomes: a test case for predicting lifestyles and emergence of pathogens.</title>
        <authorList>
            <person name="Haridas S."/>
            <person name="Albert R."/>
            <person name="Binder M."/>
            <person name="Bloem J."/>
            <person name="Labutti K."/>
            <person name="Salamov A."/>
            <person name="Andreopoulos B."/>
            <person name="Baker S."/>
            <person name="Barry K."/>
            <person name="Bills G."/>
            <person name="Bluhm B."/>
            <person name="Cannon C."/>
            <person name="Castanera R."/>
            <person name="Culley D."/>
            <person name="Daum C."/>
            <person name="Ezra D."/>
            <person name="Gonzalez J."/>
            <person name="Henrissat B."/>
            <person name="Kuo A."/>
            <person name="Liang C."/>
            <person name="Lipzen A."/>
            <person name="Lutzoni F."/>
            <person name="Magnuson J."/>
            <person name="Mondo S."/>
            <person name="Nolan M."/>
            <person name="Ohm R."/>
            <person name="Pangilinan J."/>
            <person name="Park H.-J."/>
            <person name="Ramirez L."/>
            <person name="Alfaro M."/>
            <person name="Sun H."/>
            <person name="Tritt A."/>
            <person name="Yoshinaga Y."/>
            <person name="Zwiers L.-H."/>
            <person name="Turgeon B."/>
            <person name="Goodwin S."/>
            <person name="Spatafora J."/>
            <person name="Crous P."/>
            <person name="Grigoriev I."/>
        </authorList>
    </citation>
    <scope>NUCLEOTIDE SEQUENCE</scope>
    <source>
        <strain evidence="2">CBS 269.34</strain>
    </source>
</reference>
<gene>
    <name evidence="2" type="ORF">BU16DRAFT_537984</name>
</gene>